<keyword evidence="3" id="KW-1185">Reference proteome</keyword>
<dbReference type="OrthoDB" id="7867343at2"/>
<evidence type="ECO:0008006" key="4">
    <source>
        <dbReference type="Google" id="ProtNLM"/>
    </source>
</evidence>
<keyword evidence="1" id="KW-0732">Signal</keyword>
<evidence type="ECO:0000313" key="2">
    <source>
        <dbReference type="EMBL" id="SLN33987.1"/>
    </source>
</evidence>
<name>A0A1Y5S833_9RHOB</name>
<dbReference type="Proteomes" id="UP000193827">
    <property type="component" value="Unassembled WGS sequence"/>
</dbReference>
<evidence type="ECO:0000313" key="3">
    <source>
        <dbReference type="Proteomes" id="UP000193827"/>
    </source>
</evidence>
<organism evidence="2 3">
    <name type="scientific">Roseovarius litorisediminis</name>
    <dbReference type="NCBI Taxonomy" id="1312363"/>
    <lineage>
        <taxon>Bacteria</taxon>
        <taxon>Pseudomonadati</taxon>
        <taxon>Pseudomonadota</taxon>
        <taxon>Alphaproteobacteria</taxon>
        <taxon>Rhodobacterales</taxon>
        <taxon>Roseobacteraceae</taxon>
        <taxon>Roseovarius</taxon>
    </lineage>
</organism>
<accession>A0A1Y5S833</accession>
<dbReference type="RefSeq" id="WP_085891875.1">
    <property type="nucleotide sequence ID" value="NZ_FWFL01000003.1"/>
</dbReference>
<feature type="signal peptide" evidence="1">
    <location>
        <begin position="1"/>
        <end position="19"/>
    </location>
</feature>
<protein>
    <recommendedName>
        <fullName evidence="4">NADH dehydrogenase subunit E</fullName>
    </recommendedName>
</protein>
<proteinExistence type="predicted"/>
<evidence type="ECO:0000256" key="1">
    <source>
        <dbReference type="SAM" id="SignalP"/>
    </source>
</evidence>
<sequence length="93" mass="9591">MIRKAVLATTGLTLLTACALPPQSVNRQQIADYEAAVASIGCELVSESDYLPVELQAGLTRQQALDITKYELAAGTAEALPGGGVRLTTGACA</sequence>
<dbReference type="AlphaFoldDB" id="A0A1Y5S833"/>
<dbReference type="PROSITE" id="PS51257">
    <property type="entry name" value="PROKAR_LIPOPROTEIN"/>
    <property type="match status" value="1"/>
</dbReference>
<feature type="chain" id="PRO_5012486744" description="NADH dehydrogenase subunit E" evidence="1">
    <location>
        <begin position="20"/>
        <end position="93"/>
    </location>
</feature>
<gene>
    <name evidence="2" type="ORF">PEL8287_01658</name>
</gene>
<reference evidence="2 3" key="1">
    <citation type="submission" date="2017-03" db="EMBL/GenBank/DDBJ databases">
        <authorList>
            <person name="Afonso C.L."/>
            <person name="Miller P.J."/>
            <person name="Scott M.A."/>
            <person name="Spackman E."/>
            <person name="Goraichik I."/>
            <person name="Dimitrov K.M."/>
            <person name="Suarez D.L."/>
            <person name="Swayne D.E."/>
        </authorList>
    </citation>
    <scope>NUCLEOTIDE SEQUENCE [LARGE SCALE GENOMIC DNA]</scope>
    <source>
        <strain evidence="2 3">CECT 8287</strain>
    </source>
</reference>
<dbReference type="EMBL" id="FWFL01000003">
    <property type="protein sequence ID" value="SLN33987.1"/>
    <property type="molecule type" value="Genomic_DNA"/>
</dbReference>